<organism evidence="1 2">
    <name type="scientific">Deinococcus arcticus</name>
    <dbReference type="NCBI Taxonomy" id="2136176"/>
    <lineage>
        <taxon>Bacteria</taxon>
        <taxon>Thermotogati</taxon>
        <taxon>Deinococcota</taxon>
        <taxon>Deinococci</taxon>
        <taxon>Deinococcales</taxon>
        <taxon>Deinococcaceae</taxon>
        <taxon>Deinococcus</taxon>
    </lineage>
</organism>
<proteinExistence type="predicted"/>
<evidence type="ECO:0000313" key="2">
    <source>
        <dbReference type="Proteomes" id="UP000240317"/>
    </source>
</evidence>
<comment type="caution">
    <text evidence="1">The sequence shown here is derived from an EMBL/GenBank/DDBJ whole genome shotgun (WGS) entry which is preliminary data.</text>
</comment>
<dbReference type="InterPro" id="IPR036380">
    <property type="entry name" value="Isochorismatase-like_sf"/>
</dbReference>
<dbReference type="RefSeq" id="WP_107138311.1">
    <property type="nucleotide sequence ID" value="NZ_PYSV01000010.1"/>
</dbReference>
<dbReference type="OrthoDB" id="9794942at2"/>
<dbReference type="Gene3D" id="3.40.50.850">
    <property type="entry name" value="Isochorismatase-like"/>
    <property type="match status" value="1"/>
</dbReference>
<reference evidence="1 2" key="1">
    <citation type="submission" date="2018-03" db="EMBL/GenBank/DDBJ databases">
        <title>Draft genome of Deinococcus sp. OD32.</title>
        <authorList>
            <person name="Wang X.-P."/>
            <person name="Du Z.-J."/>
        </authorList>
    </citation>
    <scope>NUCLEOTIDE SEQUENCE [LARGE SCALE GENOMIC DNA]</scope>
    <source>
        <strain evidence="1 2">OD32</strain>
    </source>
</reference>
<accession>A0A2T3W7D5</accession>
<dbReference type="EMBL" id="PYSV01000010">
    <property type="protein sequence ID" value="PTA67772.1"/>
    <property type="molecule type" value="Genomic_DNA"/>
</dbReference>
<sequence length="136" mass="14773">MPLTPHALLLLHAQRCHLDGRADERPLVRRWASQIEAARAQGWLVAVVQWDAPPGADWATLSKPWTLHPDFRVEHGDLLVRAGLPDAFADSELGAALHTRAVHTLHPLGLPDTPEWTATLAGAQAQGFAVAPLETP</sequence>
<gene>
    <name evidence="1" type="ORF">C8263_11110</name>
</gene>
<dbReference type="Proteomes" id="UP000240317">
    <property type="component" value="Unassembled WGS sequence"/>
</dbReference>
<evidence type="ECO:0000313" key="1">
    <source>
        <dbReference type="EMBL" id="PTA67772.1"/>
    </source>
</evidence>
<dbReference type="AlphaFoldDB" id="A0A2T3W7D5"/>
<protein>
    <submittedName>
        <fullName evidence="1">Isochorismatase</fullName>
    </submittedName>
</protein>
<dbReference type="SUPFAM" id="SSF52499">
    <property type="entry name" value="Isochorismatase-like hydrolases"/>
    <property type="match status" value="1"/>
</dbReference>
<keyword evidence="2" id="KW-1185">Reference proteome</keyword>
<name>A0A2T3W7D5_9DEIO</name>